<dbReference type="PANTHER" id="PTHR47331:SF5">
    <property type="entry name" value="RIBONUCLEASE H"/>
    <property type="match status" value="1"/>
</dbReference>
<reference evidence="6" key="1">
    <citation type="journal article" date="2023" name="Front. Mar. Sci.">
        <title>A new Merluccius polli reference genome to investigate the effects of global change in West African waters.</title>
        <authorList>
            <person name="Mateo J.L."/>
            <person name="Blanco-Fernandez C."/>
            <person name="Garcia-Vazquez E."/>
            <person name="Machado-Schiaffino G."/>
        </authorList>
    </citation>
    <scope>NUCLEOTIDE SEQUENCE</scope>
    <source>
        <strain evidence="6">C29</strain>
        <tissue evidence="6">Fin</tissue>
    </source>
</reference>
<feature type="compositionally biased region" description="Pro residues" evidence="3">
    <location>
        <begin position="46"/>
        <end position="62"/>
    </location>
</feature>
<evidence type="ECO:0000259" key="4">
    <source>
        <dbReference type="PROSITE" id="PS50994"/>
    </source>
</evidence>
<proteinExistence type="inferred from homology"/>
<comment type="similarity">
    <text evidence="1">Belongs to the beta type-B retroviral polymerase family. HERV class-II K(HML-2) pol subfamily.</text>
</comment>
<dbReference type="Pfam" id="PF03564">
    <property type="entry name" value="DUF1759"/>
    <property type="match status" value="1"/>
</dbReference>
<dbReference type="InterPro" id="IPR041588">
    <property type="entry name" value="Integrase_H2C2"/>
</dbReference>
<dbReference type="Gene3D" id="3.30.420.10">
    <property type="entry name" value="Ribonuclease H-like superfamily/Ribonuclease H"/>
    <property type="match status" value="1"/>
</dbReference>
<keyword evidence="7" id="KW-1185">Reference proteome</keyword>
<dbReference type="Pfam" id="PF18701">
    <property type="entry name" value="DUF5641"/>
    <property type="match status" value="1"/>
</dbReference>
<comment type="caution">
    <text evidence="6">The sequence shown here is derived from an EMBL/GenBank/DDBJ whole genome shotgun (WGS) entry which is preliminary data.</text>
</comment>
<dbReference type="GO" id="GO:0015074">
    <property type="term" value="P:DNA integration"/>
    <property type="evidence" value="ECO:0007669"/>
    <property type="project" value="InterPro"/>
</dbReference>
<evidence type="ECO:0000313" key="6">
    <source>
        <dbReference type="EMBL" id="KAK0151152.1"/>
    </source>
</evidence>
<evidence type="ECO:0000256" key="2">
    <source>
        <dbReference type="ARBA" id="ARBA00012180"/>
    </source>
</evidence>
<dbReference type="InterPro" id="IPR010750">
    <property type="entry name" value="SGF29_tudor-like_dom"/>
</dbReference>
<dbReference type="Proteomes" id="UP001174136">
    <property type="component" value="Unassembled WGS sequence"/>
</dbReference>
<sequence>MLGNGHSSPSSSLPSPGPDNVGPQLIASPAHHAARPPQATTSVHRPCPPPPQQQLSSPPPVSHAPSIQPLVQSWHPPDHSQFPATSQVPGSRNTLLPANTLPSQTLPGAMALSAQPVHQPSNVQPHRLTYRKIEGPSFPYLTREDESQYMMLKMALSNLLDPGESEQYKYHLLLDHLKVDQARRLALAYVHAQDPYTQAIQALDERYGQPRQLALRELRAIMEMPAIRIGDGRGLDQFSLRVQALVGLLQSMGREGLSELTCGSHVERLLEKLPSEQFCQFKRSMSLSRPGPLSYNLLDFSSWLQREARCQPRREGSLQSVRPRPPPSHPFRAAAIHHGSKTSPQVTSPTVQIAPPRVSQLSPNTSSIRCPVCAYCNCPEHHVSKCDDFLQLTKDQRTSWIKEQKRCWRCARDHFANQCDLKGRCNQCNGKHLQVLCNINQRQVQNFYLDHPSDCNKVLLKVVEVTLRNGNKSLDTYAILDDGSERTILLHPAAQKLQLMGAPESLTLRTVRQDVQTLNGATVSFTLIPKAHPDKSYAIRHAFTADQLSLSEHSHPVKSLQRRYAHLRQIPLKQHDRVSPLLLIGADHTHLITPTWPVKLGPPGAPAAIKTRLGWTLQGPARDIVSSPTTKCHHISFTCPPDDIPHNVQKLWQLDTLPPRNTKMVVRSKQDQDAIHQLEIQTTQIPVDGVLRYATPLLRAEPWLPLKAPKEAAMSRLRSCERRLLQSPTQAKTYTKEIQKLVDARYVKKLSSSEVADVPESWYIPHQLVHHNGKDRIVFDCSFSYQNQCLNSQLLPGPTLGPSLLGVLLRFRQHKIAISGDIKSMFHQVRLLPQDKPLLRFLWRDLDSRSPPTVYEWQVIPFGTTSSPCCAIYTLHRIAKDAQVDERITHSIHQCFYVDNCLQSFPTPEEAKDLLHCLCTTLSSGGYEIRQWASNDPTVICDLPPDARSDQAELWLSHHPSLDPMESTLGLHWNCHTDTLKYKHRVIEATTPTMRHIYRVLASQYDPLGYILPYTTRAKIIVQHLWAKAREWDDPNLPHNILEAWLSWERELPNLSNVILPRCLTPQTDPSSATQDLHIFCDTSAQSYGAVAYMRTDDGQQVNVSFLMARSRVAPKKQLSIPRLELCAALIGAQLFNLLQAELTLNIRQATLWSDSTTVLYWLLSDSCRYKVFVGTRVAEIQELNKGQEWRYVDSQNNPADDLTRGKQLSDLAKPCRWNQGPAFLLQPPDLWPRSPTIDQSEDPVELRKPSFCGAVFLGQTHSITDPTQFTTFQDLLDSTAASCHGVAKPLATPSAGTYLDAEIAILRQAQLDSFGNDLACLQTHKPLPNSSRLLSLAPELDPVSGLIRVGGRLRQSSDLPPDAIHPVVLDPAHPITKLLIKDCDDHLHHPGPERLFAELRRRFWILRGREAVRKHQHRCAKCQLSRAKPLIPQMADLPPARLRLCEPPFYSTGIDCFGPYTVKTGRRVEKRWGIIFKCMTTRCVHVDLLSHMNTDSFLMALRRFIARRGKPFELLSDRGTNFIGGTRELQEAYQSMTPDLQAILAKQRISFKFNPPHAPHFGGTWEREIRSIKIALQTTLGAQAVTEEVLRTVMIEIEGILNSKPLGYVSSDIADPDPVTPNLLLMGRHDSSLPLVTYPDSELRSRRQWRHSQILSDHFWAHFLRNYLPSLQPRQKWRTDNPDLQLNTVVLVLDPQLPRSVGSLWPLGKVTSLHPGKDGRCRVADVQVGNKQYTRPVARLIPLPALPEPP</sequence>
<dbReference type="Pfam" id="PF05380">
    <property type="entry name" value="Peptidase_A17"/>
    <property type="match status" value="1"/>
</dbReference>
<dbReference type="Pfam" id="PF00078">
    <property type="entry name" value="RVT_1"/>
    <property type="match status" value="1"/>
</dbReference>
<dbReference type="GO" id="GO:0004523">
    <property type="term" value="F:RNA-DNA hybrid ribonuclease activity"/>
    <property type="evidence" value="ECO:0007669"/>
    <property type="project" value="UniProtKB-EC"/>
</dbReference>
<dbReference type="InterPro" id="IPR012337">
    <property type="entry name" value="RNaseH-like_sf"/>
</dbReference>
<dbReference type="InterPro" id="IPR036397">
    <property type="entry name" value="RNaseH_sf"/>
</dbReference>
<name>A0AA47N2K6_MERPO</name>
<feature type="domain" description="Integrase catalytic" evidence="4">
    <location>
        <begin position="1444"/>
        <end position="1630"/>
    </location>
</feature>
<organism evidence="6 7">
    <name type="scientific">Merluccius polli</name>
    <name type="common">Benguela hake</name>
    <name type="synonym">Merluccius cadenati</name>
    <dbReference type="NCBI Taxonomy" id="89951"/>
    <lineage>
        <taxon>Eukaryota</taxon>
        <taxon>Metazoa</taxon>
        <taxon>Chordata</taxon>
        <taxon>Craniata</taxon>
        <taxon>Vertebrata</taxon>
        <taxon>Euteleostomi</taxon>
        <taxon>Actinopterygii</taxon>
        <taxon>Neopterygii</taxon>
        <taxon>Teleostei</taxon>
        <taxon>Neoteleostei</taxon>
        <taxon>Acanthomorphata</taxon>
        <taxon>Zeiogadaria</taxon>
        <taxon>Gadariae</taxon>
        <taxon>Gadiformes</taxon>
        <taxon>Gadoidei</taxon>
        <taxon>Merlucciidae</taxon>
        <taxon>Merluccius</taxon>
    </lineage>
</organism>
<dbReference type="InterPro" id="IPR008042">
    <property type="entry name" value="Retrotrans_Pao"/>
</dbReference>
<evidence type="ECO:0000256" key="3">
    <source>
        <dbReference type="SAM" id="MobiDB-lite"/>
    </source>
</evidence>
<dbReference type="SUPFAM" id="SSF56672">
    <property type="entry name" value="DNA/RNA polymerases"/>
    <property type="match status" value="1"/>
</dbReference>
<dbReference type="EC" id="3.1.26.4" evidence="2"/>
<dbReference type="InterPro" id="IPR001584">
    <property type="entry name" value="Integrase_cat-core"/>
</dbReference>
<dbReference type="PROSITE" id="PS51518">
    <property type="entry name" value="SGF29_C"/>
    <property type="match status" value="1"/>
</dbReference>
<dbReference type="InterPro" id="IPR040676">
    <property type="entry name" value="DUF5641"/>
</dbReference>
<dbReference type="SUPFAM" id="SSF53098">
    <property type="entry name" value="Ribonuclease H-like"/>
    <property type="match status" value="1"/>
</dbReference>
<evidence type="ECO:0000313" key="7">
    <source>
        <dbReference type="Proteomes" id="UP001174136"/>
    </source>
</evidence>
<protein>
    <recommendedName>
        <fullName evidence="2">ribonuclease H</fullName>
        <ecNumber evidence="2">3.1.26.4</ecNumber>
    </recommendedName>
</protein>
<evidence type="ECO:0000256" key="1">
    <source>
        <dbReference type="ARBA" id="ARBA00010879"/>
    </source>
</evidence>
<gene>
    <name evidence="6" type="ORF">N1851_007726</name>
</gene>
<feature type="domain" description="SGF29 C-terminal" evidence="5">
    <location>
        <begin position="1681"/>
        <end position="1751"/>
    </location>
</feature>
<dbReference type="Gene3D" id="3.30.70.270">
    <property type="match status" value="1"/>
</dbReference>
<dbReference type="InterPro" id="IPR043128">
    <property type="entry name" value="Rev_trsase/Diguanyl_cyclase"/>
</dbReference>
<dbReference type="PROSITE" id="PS50994">
    <property type="entry name" value="INTEGRASE"/>
    <property type="match status" value="1"/>
</dbReference>
<dbReference type="InterPro" id="IPR005312">
    <property type="entry name" value="DUF1759"/>
</dbReference>
<dbReference type="CDD" id="cd01644">
    <property type="entry name" value="RT_pepA17"/>
    <property type="match status" value="1"/>
</dbReference>
<dbReference type="Pfam" id="PF17921">
    <property type="entry name" value="Integrase_H2C2"/>
    <property type="match status" value="1"/>
</dbReference>
<dbReference type="Gene3D" id="3.10.10.10">
    <property type="entry name" value="HIV Type 1 Reverse Transcriptase, subunit A, domain 1"/>
    <property type="match status" value="1"/>
</dbReference>
<dbReference type="InterPro" id="IPR000477">
    <property type="entry name" value="RT_dom"/>
</dbReference>
<evidence type="ECO:0000259" key="5">
    <source>
        <dbReference type="PROSITE" id="PS51518"/>
    </source>
</evidence>
<dbReference type="EMBL" id="JAOPHQ010001419">
    <property type="protein sequence ID" value="KAK0151152.1"/>
    <property type="molecule type" value="Genomic_DNA"/>
</dbReference>
<dbReference type="PANTHER" id="PTHR47331">
    <property type="entry name" value="PHD-TYPE DOMAIN-CONTAINING PROTEIN"/>
    <property type="match status" value="1"/>
</dbReference>
<feature type="region of interest" description="Disordered" evidence="3">
    <location>
        <begin position="1"/>
        <end position="106"/>
    </location>
</feature>
<accession>A0AA47N2K6</accession>
<dbReference type="InterPro" id="IPR043502">
    <property type="entry name" value="DNA/RNA_pol_sf"/>
</dbReference>
<feature type="compositionally biased region" description="Polar residues" evidence="3">
    <location>
        <begin position="82"/>
        <end position="106"/>
    </location>
</feature>
<dbReference type="GO" id="GO:0003676">
    <property type="term" value="F:nucleic acid binding"/>
    <property type="evidence" value="ECO:0007669"/>
    <property type="project" value="InterPro"/>
</dbReference>